<reference evidence="1 2" key="1">
    <citation type="submission" date="2017-11" db="EMBL/GenBank/DDBJ databases">
        <title>Genome sequence of Entomoplasma freundtii BARC 318 (ATCC 51999).</title>
        <authorList>
            <person name="Lo W.-S."/>
            <person name="Gasparich G.E."/>
            <person name="Kuo C.-H."/>
        </authorList>
    </citation>
    <scope>NUCLEOTIDE SEQUENCE [LARGE SCALE GENOMIC DNA]</scope>
    <source>
        <strain evidence="1 2">BARC 318</strain>
    </source>
</reference>
<dbReference type="RefSeq" id="WP_100609420.1">
    <property type="nucleotide sequence ID" value="NZ_CP024962.1"/>
</dbReference>
<sequence length="929" mass="107990">MKTKLIFKQAYQYMRNKRFLYLTFVPFLILVSALIVGLLSFAYNFQSTYDNTLGHERVNFKLYLERPFKPAWTIDQPDEDDGYYLIQEKSSLEQPNGYFYEFLSQIWAEESKFTFFVNQEPKLSQRDYQLLILGIGYQKGEAKELTLRDLLNNQLLKNNFTNQENDLASYNLNAKILATKLYQHYQSRNLVVCYFLDILKKEDAWLAFSFQEYWNAQFINPGLNVKAGWQHMIVGPDSIPEDPTFYQGTPWTLRANPARATGIQQQVNWAKYSKFLKQRNFLYFSPKFLHDNNLKIGQIISINFNLTIPDQPVNDNYLNSPNGQEFLIAGSVVNANNFDNNKNIFFVPYQWITQYYQDHDLLPRNVRGRIYAHVQKFGNDYQAGQQYAASLFNKLFANLEESTKALETETDWVHWLPNYIFYPTVVLFLSLSYVVSLLLIVLLVLVFYFIIRQIIAAQQQTLVFLKALGVGNNQLSLLITLTMTIPLSLALIGGFFGGLLVQEMTARLALMTTVIYWPYWHLNATFIINLLVLITVLFLIFYIIDLWLIGKQSFIKQGGYQDVVKIPKWWNKAKGLGQKNLNPKVTISWSFILSNLWQNVITFIILSVTFTITLYAVQFKTSMDSLGNAYERWNQPYQSVNNNSELYLFSPTEKNQLLRTYENRFDNNGLMAINDLEDWQEALNRYLESVQNDDFTFNWQDVYLTKNFSLIILELINNPSRFNKAINQLRTILETILHDEEKVNYYLGIVLNGAEEIKTKMDHLKQQLNYSEGFNIYFGQNLLQRDNRNVYTTTISLNSSSETFNLVAFENQDDLSRQHFGFNYTKTSDYLVGPANNMFLKVNISNFLATQNNYHQGQKINLNIQGFKTRLENTKTTIPLIINKIIADNNATGEIYTAQEGLLALLANKPGLDNSIKNQYETLLSGLEK</sequence>
<dbReference type="EMBL" id="CP024962">
    <property type="protein sequence ID" value="ATZ16445.1"/>
    <property type="molecule type" value="Genomic_DNA"/>
</dbReference>
<gene>
    <name evidence="1" type="ORF">EFREU_v1c04190</name>
</gene>
<organism evidence="1 2">
    <name type="scientific">Entomoplasma freundtii</name>
    <dbReference type="NCBI Taxonomy" id="74700"/>
    <lineage>
        <taxon>Bacteria</taxon>
        <taxon>Bacillati</taxon>
        <taxon>Mycoplasmatota</taxon>
        <taxon>Mollicutes</taxon>
        <taxon>Entomoplasmatales</taxon>
        <taxon>Entomoplasmataceae</taxon>
        <taxon>Entomoplasma</taxon>
    </lineage>
</organism>
<evidence type="ECO:0000313" key="1">
    <source>
        <dbReference type="EMBL" id="ATZ16445.1"/>
    </source>
</evidence>
<proteinExistence type="predicted"/>
<protein>
    <submittedName>
        <fullName evidence="1">Uncharacterized protein</fullName>
    </submittedName>
</protein>
<dbReference type="AlphaFoldDB" id="A0A2K8NRH0"/>
<dbReference type="Proteomes" id="UP000232222">
    <property type="component" value="Chromosome"/>
</dbReference>
<dbReference type="OrthoDB" id="391687at2"/>
<name>A0A2K8NRH0_9MOLU</name>
<dbReference type="KEGG" id="efr:EFREU_v1c04190"/>
<accession>A0A2K8NRH0</accession>
<evidence type="ECO:0000313" key="2">
    <source>
        <dbReference type="Proteomes" id="UP000232222"/>
    </source>
</evidence>
<keyword evidence="2" id="KW-1185">Reference proteome</keyword>